<dbReference type="Gene3D" id="3.30.70.1170">
    <property type="entry name" value="Sun protein, domain 3"/>
    <property type="match status" value="1"/>
</dbReference>
<evidence type="ECO:0000313" key="8">
    <source>
        <dbReference type="Proteomes" id="UP000777935"/>
    </source>
</evidence>
<dbReference type="Proteomes" id="UP000777935">
    <property type="component" value="Unassembled WGS sequence"/>
</dbReference>
<feature type="binding site" evidence="5">
    <location>
        <position position="286"/>
    </location>
    <ligand>
        <name>S-adenosyl-L-methionine</name>
        <dbReference type="ChEBI" id="CHEBI:59789"/>
    </ligand>
</feature>
<dbReference type="InterPro" id="IPR054728">
    <property type="entry name" value="RsmB-like_ferredoxin"/>
</dbReference>
<dbReference type="Gene3D" id="3.40.50.150">
    <property type="entry name" value="Vaccinia Virus protein VP39"/>
    <property type="match status" value="1"/>
</dbReference>
<evidence type="ECO:0000313" key="7">
    <source>
        <dbReference type="EMBL" id="NSX55198.1"/>
    </source>
</evidence>
<organism evidence="7 8">
    <name type="scientific">Parasulfitobacter algicola</name>
    <dbReference type="NCBI Taxonomy" id="2614809"/>
    <lineage>
        <taxon>Bacteria</taxon>
        <taxon>Pseudomonadati</taxon>
        <taxon>Pseudomonadota</taxon>
        <taxon>Alphaproteobacteria</taxon>
        <taxon>Rhodobacterales</taxon>
        <taxon>Roseobacteraceae</taxon>
        <taxon>Parasulfitobacter</taxon>
    </lineage>
</organism>
<sequence>MTPAARVAAAIDILDQVLDGMPAEQVLTRWARGSRFAGSKDRAAVRDHVFDALRQRNTFAHLGGGLKGRGLMIGQTRAADIPLDQIFNSQGYGADALTQAELDHLPTGPLPPTADMPEWLHPALRDSLGNDFEAVCAQMQTRAPVFLRVNLHKTTLEQAQKALQEEDILTKPNLLASTALQVTKNARRVQNSKAYAAGLVELQDAASQAVTAGLPLKSSRVLDYCAGGGGKSLAMAALGATVFAHDINTDRLKNIAPRADRADTPITLLDSDEIADHAPFDLVLIDAPCSGSGSWRRSPDAKWRLTSDALSDLHDIQSKLLEIAHPLVSSDGILIYVTCSILMSENQTKITDFTSKNLDWHVKSEQILTPLDGADGFYCARLKRVK</sequence>
<evidence type="ECO:0000256" key="5">
    <source>
        <dbReference type="PROSITE-ProRule" id="PRU01023"/>
    </source>
</evidence>
<gene>
    <name evidence="7" type="ORF">HRQ87_10325</name>
</gene>
<feature type="domain" description="SAM-dependent MTase RsmB/NOP-type" evidence="6">
    <location>
        <begin position="135"/>
        <end position="386"/>
    </location>
</feature>
<feature type="binding site" evidence="5">
    <location>
        <position position="270"/>
    </location>
    <ligand>
        <name>S-adenosyl-L-methionine</name>
        <dbReference type="ChEBI" id="CHEBI:59789"/>
    </ligand>
</feature>
<dbReference type="EMBL" id="JABUFE010000005">
    <property type="protein sequence ID" value="NSX55198.1"/>
    <property type="molecule type" value="Genomic_DNA"/>
</dbReference>
<evidence type="ECO:0000256" key="2">
    <source>
        <dbReference type="ARBA" id="ARBA00022679"/>
    </source>
</evidence>
<dbReference type="PROSITE" id="PS51686">
    <property type="entry name" value="SAM_MT_RSMB_NOP"/>
    <property type="match status" value="1"/>
</dbReference>
<comment type="caution">
    <text evidence="5">Lacks conserved residue(s) required for the propagation of feature annotation.</text>
</comment>
<accession>A0ABX2IXT9</accession>
<evidence type="ECO:0000256" key="4">
    <source>
        <dbReference type="ARBA" id="ARBA00022884"/>
    </source>
</evidence>
<keyword evidence="4 5" id="KW-0694">RNA-binding</keyword>
<dbReference type="Pfam" id="PF01189">
    <property type="entry name" value="Methyltr_RsmB-F"/>
    <property type="match status" value="1"/>
</dbReference>
<proteinExistence type="inferred from homology"/>
<keyword evidence="8" id="KW-1185">Reference proteome</keyword>
<keyword evidence="1 5" id="KW-0489">Methyltransferase</keyword>
<dbReference type="PANTHER" id="PTHR22807:SF53">
    <property type="entry name" value="RIBOSOMAL RNA SMALL SUBUNIT METHYLTRANSFERASE B-RELATED"/>
    <property type="match status" value="1"/>
</dbReference>
<keyword evidence="3 5" id="KW-0949">S-adenosyl-L-methionine</keyword>
<evidence type="ECO:0000256" key="3">
    <source>
        <dbReference type="ARBA" id="ARBA00022691"/>
    </source>
</evidence>
<protein>
    <submittedName>
        <fullName evidence="7">RsmB/NOP family class I SAM-dependent RNA methyltransferase</fullName>
    </submittedName>
</protein>
<comment type="caution">
    <text evidence="7">The sequence shown here is derived from an EMBL/GenBank/DDBJ whole genome shotgun (WGS) entry which is preliminary data.</text>
</comment>
<comment type="similarity">
    <text evidence="5">Belongs to the class I-like SAM-binding methyltransferase superfamily. RsmB/NOP family.</text>
</comment>
<dbReference type="InterPro" id="IPR029063">
    <property type="entry name" value="SAM-dependent_MTases_sf"/>
</dbReference>
<dbReference type="RefSeq" id="WP_174138016.1">
    <property type="nucleotide sequence ID" value="NZ_JABUFE010000005.1"/>
</dbReference>
<reference evidence="7 8" key="1">
    <citation type="submission" date="2020-06" db="EMBL/GenBank/DDBJ databases">
        <title>Sulfitobacter algicola sp. nov., isolated from green algae.</title>
        <authorList>
            <person name="Wang C."/>
        </authorList>
    </citation>
    <scope>NUCLEOTIDE SEQUENCE [LARGE SCALE GENOMIC DNA]</scope>
    <source>
        <strain evidence="7 8">1151</strain>
    </source>
</reference>
<keyword evidence="2 5" id="KW-0808">Transferase</keyword>
<dbReference type="GO" id="GO:0032259">
    <property type="term" value="P:methylation"/>
    <property type="evidence" value="ECO:0007669"/>
    <property type="project" value="UniProtKB-KW"/>
</dbReference>
<evidence type="ECO:0000256" key="1">
    <source>
        <dbReference type="ARBA" id="ARBA00022603"/>
    </source>
</evidence>
<dbReference type="InterPro" id="IPR001678">
    <property type="entry name" value="MeTrfase_RsmB-F_NOP2_dom"/>
</dbReference>
<dbReference type="InterPro" id="IPR049560">
    <property type="entry name" value="MeTrfase_RsmB-F_NOP2_cat"/>
</dbReference>
<dbReference type="InterPro" id="IPR023267">
    <property type="entry name" value="RCMT"/>
</dbReference>
<dbReference type="SUPFAM" id="SSF53335">
    <property type="entry name" value="S-adenosyl-L-methionine-dependent methyltransferases"/>
    <property type="match status" value="1"/>
</dbReference>
<evidence type="ECO:0000259" key="6">
    <source>
        <dbReference type="PROSITE" id="PS51686"/>
    </source>
</evidence>
<dbReference type="PANTHER" id="PTHR22807">
    <property type="entry name" value="NOP2 YEAST -RELATED NOL1/NOP2/FMU SUN DOMAIN-CONTAINING"/>
    <property type="match status" value="1"/>
</dbReference>
<dbReference type="PRINTS" id="PR02008">
    <property type="entry name" value="RCMTFAMILY"/>
</dbReference>
<dbReference type="GO" id="GO:0008168">
    <property type="term" value="F:methyltransferase activity"/>
    <property type="evidence" value="ECO:0007669"/>
    <property type="project" value="UniProtKB-KW"/>
</dbReference>
<feature type="active site" description="Nucleophile" evidence="5">
    <location>
        <position position="339"/>
    </location>
</feature>
<name>A0ABX2IXT9_9RHOB</name>
<feature type="binding site" evidence="5">
    <location>
        <position position="246"/>
    </location>
    <ligand>
        <name>S-adenosyl-L-methionine</name>
        <dbReference type="ChEBI" id="CHEBI:59789"/>
    </ligand>
</feature>
<dbReference type="Pfam" id="PF22458">
    <property type="entry name" value="RsmF-B_ferredox"/>
    <property type="match status" value="1"/>
</dbReference>